<reference evidence="1" key="1">
    <citation type="submission" date="2021-04" db="EMBL/GenBank/DDBJ databases">
        <authorList>
            <person name="Tunstrom K."/>
        </authorList>
    </citation>
    <scope>NUCLEOTIDE SEQUENCE</scope>
</reference>
<dbReference type="AlphaFoldDB" id="A0A8S3WHV5"/>
<evidence type="ECO:0000313" key="2">
    <source>
        <dbReference type="Proteomes" id="UP000691718"/>
    </source>
</evidence>
<accession>A0A8S3WHV5</accession>
<sequence length="562" mass="63730">MVTATNDLELIFASDYFPVFIAGPQIKTVIMKLYIFLSCIVLIHGAAISDEECDGVTIDGVYYDKEVLKTDLDRPYSLVVDFGTNVLYFSYSLQEADDFFKTAKINLYTKDFAELDGVENGFVQTVDQTNHVLYIGSSKGIFKYDYTDNTAKLFAAHDTDIWDVYFKDVLYYSEFPSQFLYTVKNGQTERFKDLEETKVAHFAIDDEEDMFYTNAIGLYSQKKNTKDTVLYKELNNGEGVRGITTDVNGKVYICFSDGIYKVNKYTTTLEKVVDVDDAFGVAFDVLSLEGKITILLTDGPIQKIGPRIYKKELLTNEFKDPIELAYDSATRNLFFMYMDDELQNSGRAFINVITKKSKKISGISRNKATAVDPGTGDVYFGSNDGLYIYDAFTNTAKNIGLYNVNVFKLVIRDNQMYLIDANNHMMYKATNHGTRTVKLGNAKTVIDFEIDNNKNVHFVTMCGLYCAVGGGEIVKNNDLRVAYNFIVDEEKTYAIAEGSLYEIDCGNGTATKVADLDFIPRSIIFGDYGDIFYSEYDNIYRLRPITSYLVYNLPRRSQHNLT</sequence>
<gene>
    <name evidence="1" type="ORF">PAPOLLO_LOCUS6450</name>
</gene>
<organism evidence="1 2">
    <name type="scientific">Parnassius apollo</name>
    <name type="common">Apollo butterfly</name>
    <name type="synonym">Papilio apollo</name>
    <dbReference type="NCBI Taxonomy" id="110799"/>
    <lineage>
        <taxon>Eukaryota</taxon>
        <taxon>Metazoa</taxon>
        <taxon>Ecdysozoa</taxon>
        <taxon>Arthropoda</taxon>
        <taxon>Hexapoda</taxon>
        <taxon>Insecta</taxon>
        <taxon>Pterygota</taxon>
        <taxon>Neoptera</taxon>
        <taxon>Endopterygota</taxon>
        <taxon>Lepidoptera</taxon>
        <taxon>Glossata</taxon>
        <taxon>Ditrysia</taxon>
        <taxon>Papilionoidea</taxon>
        <taxon>Papilionidae</taxon>
        <taxon>Parnassiinae</taxon>
        <taxon>Parnassini</taxon>
        <taxon>Parnassius</taxon>
        <taxon>Parnassius</taxon>
    </lineage>
</organism>
<dbReference type="Proteomes" id="UP000691718">
    <property type="component" value="Unassembled WGS sequence"/>
</dbReference>
<protein>
    <submittedName>
        <fullName evidence="1">(apollo) hypothetical protein</fullName>
    </submittedName>
</protein>
<dbReference type="OrthoDB" id="7277646at2759"/>
<proteinExistence type="predicted"/>
<evidence type="ECO:0000313" key="1">
    <source>
        <dbReference type="EMBL" id="CAG4960879.1"/>
    </source>
</evidence>
<comment type="caution">
    <text evidence="1">The sequence shown here is derived from an EMBL/GenBank/DDBJ whole genome shotgun (WGS) entry which is preliminary data.</text>
</comment>
<name>A0A8S3WHV5_PARAO</name>
<dbReference type="EMBL" id="CAJQZP010000419">
    <property type="protein sequence ID" value="CAG4960879.1"/>
    <property type="molecule type" value="Genomic_DNA"/>
</dbReference>
<keyword evidence="2" id="KW-1185">Reference proteome</keyword>